<dbReference type="Proteomes" id="UP000475862">
    <property type="component" value="Unassembled WGS sequence"/>
</dbReference>
<comment type="caution">
    <text evidence="1">The sequence shown here is derived from an EMBL/GenBank/DDBJ whole genome shotgun (WGS) entry which is preliminary data.</text>
</comment>
<name>A0A6G0TIX0_APHGL</name>
<dbReference type="AlphaFoldDB" id="A0A6G0TIX0"/>
<evidence type="ECO:0000313" key="2">
    <source>
        <dbReference type="Proteomes" id="UP000475862"/>
    </source>
</evidence>
<gene>
    <name evidence="1" type="ORF">AGLY_009089</name>
</gene>
<dbReference type="EMBL" id="VYZN01000034">
    <property type="protein sequence ID" value="KAE9533451.1"/>
    <property type="molecule type" value="Genomic_DNA"/>
</dbReference>
<organism evidence="1 2">
    <name type="scientific">Aphis glycines</name>
    <name type="common">Soybean aphid</name>
    <dbReference type="NCBI Taxonomy" id="307491"/>
    <lineage>
        <taxon>Eukaryota</taxon>
        <taxon>Metazoa</taxon>
        <taxon>Ecdysozoa</taxon>
        <taxon>Arthropoda</taxon>
        <taxon>Hexapoda</taxon>
        <taxon>Insecta</taxon>
        <taxon>Pterygota</taxon>
        <taxon>Neoptera</taxon>
        <taxon>Paraneoptera</taxon>
        <taxon>Hemiptera</taxon>
        <taxon>Sternorrhyncha</taxon>
        <taxon>Aphidomorpha</taxon>
        <taxon>Aphidoidea</taxon>
        <taxon>Aphididae</taxon>
        <taxon>Aphidini</taxon>
        <taxon>Aphis</taxon>
        <taxon>Aphis</taxon>
    </lineage>
</organism>
<evidence type="ECO:0000313" key="1">
    <source>
        <dbReference type="EMBL" id="KAE9533451.1"/>
    </source>
</evidence>
<accession>A0A6G0TIX0</accession>
<keyword evidence="2" id="KW-1185">Reference proteome</keyword>
<sequence length="391" mass="45307">MTSLSKFARWYVQPYWRDDETRWWKEHGFFEVVTLLGYTEPSEIFENMVSHTDKNILAPSKIYVLTKIVRPNWYSTTFQIQIIRTMLNYSAAEPAQITVLQPSASSDQIEENDSGYVCSVCDRRERSLSNPSLGSSTAGGDLEMYIPIIIEFYNNTSVTKIVMEIGVVPYERQNRVTRFSEQREYLRQNCWGKSVLQSEPVVNKKIQMFSTFDIQPNTKSKIGGNDWLFEGKLSVKFFNLRYNYNNFYEFSITKLYKNNSMRDYVLNFQCLRYTYTNNFLKTAGNFFGLCNQGYLICNLKPPLKTIVINKIAPTINNPRSTPAHLEFILKVTSLNGFFLQNLIIITPEHKRILGGLGGPKPPKRNQTTPDVTVNFKIPHVSTVHRPKWNII</sequence>
<protein>
    <submittedName>
        <fullName evidence="1">Uncharacterized protein</fullName>
    </submittedName>
</protein>
<reference evidence="1 2" key="1">
    <citation type="submission" date="2019-08" db="EMBL/GenBank/DDBJ databases">
        <title>The genome of the soybean aphid Biotype 1, its phylome, world population structure and adaptation to the North American continent.</title>
        <authorList>
            <person name="Giordano R."/>
            <person name="Donthu R.K."/>
            <person name="Hernandez A.G."/>
            <person name="Wright C.L."/>
            <person name="Zimin A.V."/>
        </authorList>
    </citation>
    <scope>NUCLEOTIDE SEQUENCE [LARGE SCALE GENOMIC DNA]</scope>
    <source>
        <tissue evidence="1">Whole aphids</tissue>
    </source>
</reference>
<proteinExistence type="predicted"/>